<dbReference type="GO" id="GO:0006820">
    <property type="term" value="P:monoatomic anion transport"/>
    <property type="evidence" value="ECO:0007669"/>
    <property type="project" value="TreeGrafter"/>
</dbReference>
<dbReference type="Gene3D" id="1.20.1250.20">
    <property type="entry name" value="MFS general substrate transporter like domains"/>
    <property type="match status" value="1"/>
</dbReference>
<protein>
    <submittedName>
        <fullName evidence="8">Sialin</fullName>
    </submittedName>
</protein>
<dbReference type="InterPro" id="IPR011701">
    <property type="entry name" value="MFS"/>
</dbReference>
<evidence type="ECO:0000313" key="9">
    <source>
        <dbReference type="Proteomes" id="UP000324222"/>
    </source>
</evidence>
<dbReference type="OrthoDB" id="2985014at2759"/>
<name>A0A5B7F539_PORTR</name>
<keyword evidence="6 7" id="KW-0472">Membrane</keyword>
<evidence type="ECO:0000256" key="7">
    <source>
        <dbReference type="SAM" id="Phobius"/>
    </source>
</evidence>
<organism evidence="8 9">
    <name type="scientific">Portunus trituberculatus</name>
    <name type="common">Swimming crab</name>
    <name type="synonym">Neptunus trituberculatus</name>
    <dbReference type="NCBI Taxonomy" id="210409"/>
    <lineage>
        <taxon>Eukaryota</taxon>
        <taxon>Metazoa</taxon>
        <taxon>Ecdysozoa</taxon>
        <taxon>Arthropoda</taxon>
        <taxon>Crustacea</taxon>
        <taxon>Multicrustacea</taxon>
        <taxon>Malacostraca</taxon>
        <taxon>Eumalacostraca</taxon>
        <taxon>Eucarida</taxon>
        <taxon>Decapoda</taxon>
        <taxon>Pleocyemata</taxon>
        <taxon>Brachyura</taxon>
        <taxon>Eubrachyura</taxon>
        <taxon>Portunoidea</taxon>
        <taxon>Portunidae</taxon>
        <taxon>Portuninae</taxon>
        <taxon>Portunus</taxon>
    </lineage>
</organism>
<dbReference type="InterPro" id="IPR050382">
    <property type="entry name" value="MFS_Na/Anion_cotransporter"/>
</dbReference>
<dbReference type="Proteomes" id="UP000324222">
    <property type="component" value="Unassembled WGS sequence"/>
</dbReference>
<evidence type="ECO:0000313" key="8">
    <source>
        <dbReference type="EMBL" id="MPC40627.1"/>
    </source>
</evidence>
<keyword evidence="9" id="KW-1185">Reference proteome</keyword>
<sequence length="326" mass="35963">MLQLDEEEKGITIPAMNTILASWFLPTERIKYTALIMSGMNYSRVKTCHTSGSQVMGKYYHPKYWTFACLDQPEDHPGVSPELLSRLQENQHSVKQREVVQIPWKSLASSLPLWGVVLAGLGNDYGFYTFLADLPTYLNDVHHLHITSIGLLSALPFLLMLLWSLAWGALMHTLSKRNFVSLVTVRRMSMAVAMYGPVVGLMVLMFMQYNMAVTVSMTCLVVMLNGAASSGYLSSLQDLAPNLAGTLMGLTNTVGSLAGIGSPALTEFTCVTMGVVVAITSKFLPSITIWLIEGRLNLSASSNDICVSKFLLLNNCDMLCYRQNNQ</sequence>
<evidence type="ECO:0000256" key="2">
    <source>
        <dbReference type="ARBA" id="ARBA00022448"/>
    </source>
</evidence>
<evidence type="ECO:0000256" key="1">
    <source>
        <dbReference type="ARBA" id="ARBA00004141"/>
    </source>
</evidence>
<dbReference type="FunFam" id="1.20.1250.20:FF:000003">
    <property type="entry name" value="Solute carrier family 17 member 3"/>
    <property type="match status" value="1"/>
</dbReference>
<evidence type="ECO:0000256" key="6">
    <source>
        <dbReference type="ARBA" id="ARBA00023136"/>
    </source>
</evidence>
<keyword evidence="5 7" id="KW-1133">Transmembrane helix</keyword>
<proteinExistence type="predicted"/>
<evidence type="ECO:0000256" key="4">
    <source>
        <dbReference type="ARBA" id="ARBA00022847"/>
    </source>
</evidence>
<feature type="transmembrane region" description="Helical" evidence="7">
    <location>
        <begin position="188"/>
        <end position="207"/>
    </location>
</feature>
<comment type="subcellular location">
    <subcellularLocation>
        <location evidence="1">Membrane</location>
        <topology evidence="1">Multi-pass membrane protein</topology>
    </subcellularLocation>
</comment>
<dbReference type="GO" id="GO:0016020">
    <property type="term" value="C:membrane"/>
    <property type="evidence" value="ECO:0007669"/>
    <property type="project" value="UniProtKB-SubCell"/>
</dbReference>
<gene>
    <name evidence="8" type="primary">Slc17a5</name>
    <name evidence="8" type="ORF">E2C01_034191</name>
</gene>
<keyword evidence="4" id="KW-0769">Symport</keyword>
<dbReference type="InterPro" id="IPR036259">
    <property type="entry name" value="MFS_trans_sf"/>
</dbReference>
<dbReference type="SUPFAM" id="SSF103473">
    <property type="entry name" value="MFS general substrate transporter"/>
    <property type="match status" value="1"/>
</dbReference>
<feature type="transmembrane region" description="Helical" evidence="7">
    <location>
        <begin position="111"/>
        <end position="131"/>
    </location>
</feature>
<evidence type="ECO:0000256" key="3">
    <source>
        <dbReference type="ARBA" id="ARBA00022692"/>
    </source>
</evidence>
<dbReference type="Pfam" id="PF07690">
    <property type="entry name" value="MFS_1"/>
    <property type="match status" value="1"/>
</dbReference>
<keyword evidence="2" id="KW-0813">Transport</keyword>
<accession>A0A5B7F539</accession>
<dbReference type="PANTHER" id="PTHR11662">
    <property type="entry name" value="SOLUTE CARRIER FAMILY 17"/>
    <property type="match status" value="1"/>
</dbReference>
<dbReference type="PANTHER" id="PTHR11662:SF399">
    <property type="entry name" value="FI19708P1-RELATED"/>
    <property type="match status" value="1"/>
</dbReference>
<dbReference type="EMBL" id="VSRR010004758">
    <property type="protein sequence ID" value="MPC40627.1"/>
    <property type="molecule type" value="Genomic_DNA"/>
</dbReference>
<feature type="transmembrane region" description="Helical" evidence="7">
    <location>
        <begin position="143"/>
        <end position="167"/>
    </location>
</feature>
<reference evidence="8 9" key="1">
    <citation type="submission" date="2019-05" db="EMBL/GenBank/DDBJ databases">
        <title>Another draft genome of Portunus trituberculatus and its Hox gene families provides insights of decapod evolution.</title>
        <authorList>
            <person name="Jeong J.-H."/>
            <person name="Song I."/>
            <person name="Kim S."/>
            <person name="Choi T."/>
            <person name="Kim D."/>
            <person name="Ryu S."/>
            <person name="Kim W."/>
        </authorList>
    </citation>
    <scope>NUCLEOTIDE SEQUENCE [LARGE SCALE GENOMIC DNA]</scope>
    <source>
        <tissue evidence="8">Muscle</tissue>
    </source>
</reference>
<dbReference type="AlphaFoldDB" id="A0A5B7F539"/>
<dbReference type="GO" id="GO:0015293">
    <property type="term" value="F:symporter activity"/>
    <property type="evidence" value="ECO:0007669"/>
    <property type="project" value="UniProtKB-KW"/>
</dbReference>
<evidence type="ECO:0000256" key="5">
    <source>
        <dbReference type="ARBA" id="ARBA00022989"/>
    </source>
</evidence>
<keyword evidence="3 7" id="KW-0812">Transmembrane</keyword>
<comment type="caution">
    <text evidence="8">The sequence shown here is derived from an EMBL/GenBank/DDBJ whole genome shotgun (WGS) entry which is preliminary data.</text>
</comment>